<sequence length="295" mass="33889">MATVKVSTTKNGTRAMNYAEKRATVKDGLNCEINNAKNEMATVRSFYNKTDNIQAHLVIQSFSHEESQQLGAEKINHLGIELAQKIAPNHQIAVYTHTDKEHFHNHIVMNSVSFSDGSKYHQHHFFDHVKTLNDELAKEHGLSIVTESALERKTMAEIKLEKKGQIPWKQEIRNAVDSTMGDFSVNSYERFKACLNEKGVDVTIRGENVTYELLDSKNKVRGVKLGEDYQKEPILTELSRRSNLGLQQTMSAEANQMRSNELRTAANQERQYQTRKKEFQKEIQQERYIDRGFSL</sequence>
<reference evidence="2" key="1">
    <citation type="submission" date="2023-03" db="EMBL/GenBank/DDBJ databases">
        <authorList>
            <person name="Shen W."/>
            <person name="Cai J."/>
        </authorList>
    </citation>
    <scope>NUCLEOTIDE SEQUENCE</scope>
    <source>
        <strain evidence="2">P69-2</strain>
    </source>
</reference>
<dbReference type="AlphaFoldDB" id="A0AAE4I4Y0"/>
<dbReference type="InterPro" id="IPR005094">
    <property type="entry name" value="Endonuclease_MobA/VirD2"/>
</dbReference>
<accession>A0AAE4I4Y0</accession>
<feature type="domain" description="MobA/VirD2-like nuclease" evidence="1">
    <location>
        <begin position="21"/>
        <end position="142"/>
    </location>
</feature>
<evidence type="ECO:0000313" key="2">
    <source>
        <dbReference type="EMBL" id="MDT2738237.1"/>
    </source>
</evidence>
<organism evidence="2 3">
    <name type="scientific">Enterococcus pseudoavium</name>
    <dbReference type="NCBI Taxonomy" id="44007"/>
    <lineage>
        <taxon>Bacteria</taxon>
        <taxon>Bacillati</taxon>
        <taxon>Bacillota</taxon>
        <taxon>Bacilli</taxon>
        <taxon>Lactobacillales</taxon>
        <taxon>Enterococcaceae</taxon>
        <taxon>Enterococcus</taxon>
    </lineage>
</organism>
<comment type="caution">
    <text evidence="2">The sequence shown here is derived from an EMBL/GenBank/DDBJ whole genome shotgun (WGS) entry which is preliminary data.</text>
</comment>
<protein>
    <submittedName>
        <fullName evidence="2">Relaxase/mobilization nuclease domain-containing protein</fullName>
    </submittedName>
</protein>
<evidence type="ECO:0000313" key="3">
    <source>
        <dbReference type="Proteomes" id="UP001180842"/>
    </source>
</evidence>
<dbReference type="Proteomes" id="UP001180842">
    <property type="component" value="Unassembled WGS sequence"/>
</dbReference>
<dbReference type="Pfam" id="PF03432">
    <property type="entry name" value="Relaxase"/>
    <property type="match status" value="1"/>
</dbReference>
<proteinExistence type="predicted"/>
<gene>
    <name evidence="2" type="ORF">P7H00_14100</name>
</gene>
<dbReference type="RefSeq" id="WP_311779226.1">
    <property type="nucleotide sequence ID" value="NZ_JARQAI010000038.1"/>
</dbReference>
<evidence type="ECO:0000259" key="1">
    <source>
        <dbReference type="Pfam" id="PF03432"/>
    </source>
</evidence>
<name>A0AAE4I4Y0_9ENTE</name>
<dbReference type="EMBL" id="JARQAI010000038">
    <property type="protein sequence ID" value="MDT2738237.1"/>
    <property type="molecule type" value="Genomic_DNA"/>
</dbReference>